<feature type="disulfide bond" evidence="1">
    <location>
        <begin position="12"/>
        <end position="221"/>
    </location>
</feature>
<evidence type="ECO:0008006" key="4">
    <source>
        <dbReference type="Google" id="ProtNLM"/>
    </source>
</evidence>
<dbReference type="OrthoDB" id="430315at2759"/>
<proteinExistence type="predicted"/>
<dbReference type="HOGENOM" id="CLU_043181_0_1_1"/>
<dbReference type="InterPro" id="IPR017949">
    <property type="entry name" value="Thaumatin_CS"/>
</dbReference>
<dbReference type="PIRSF" id="PIRSF002703">
    <property type="entry name" value="Thaumatin"/>
    <property type="match status" value="1"/>
</dbReference>
<reference evidence="2 3" key="1">
    <citation type="journal article" date="2011" name="Science">
        <title>The Selaginella genome identifies genetic changes associated with the evolution of vascular plants.</title>
        <authorList>
            <person name="Banks J.A."/>
            <person name="Nishiyama T."/>
            <person name="Hasebe M."/>
            <person name="Bowman J.L."/>
            <person name="Gribskov M."/>
            <person name="dePamphilis C."/>
            <person name="Albert V.A."/>
            <person name="Aono N."/>
            <person name="Aoyama T."/>
            <person name="Ambrose B.A."/>
            <person name="Ashton N.W."/>
            <person name="Axtell M.J."/>
            <person name="Barker E."/>
            <person name="Barker M.S."/>
            <person name="Bennetzen J.L."/>
            <person name="Bonawitz N.D."/>
            <person name="Chapple C."/>
            <person name="Cheng C."/>
            <person name="Correa L.G."/>
            <person name="Dacre M."/>
            <person name="DeBarry J."/>
            <person name="Dreyer I."/>
            <person name="Elias M."/>
            <person name="Engstrom E.M."/>
            <person name="Estelle M."/>
            <person name="Feng L."/>
            <person name="Finet C."/>
            <person name="Floyd S.K."/>
            <person name="Frommer W.B."/>
            <person name="Fujita T."/>
            <person name="Gramzow L."/>
            <person name="Gutensohn M."/>
            <person name="Harholt J."/>
            <person name="Hattori M."/>
            <person name="Heyl A."/>
            <person name="Hirai T."/>
            <person name="Hiwatashi Y."/>
            <person name="Ishikawa M."/>
            <person name="Iwata M."/>
            <person name="Karol K.G."/>
            <person name="Koehler B."/>
            <person name="Kolukisaoglu U."/>
            <person name="Kubo M."/>
            <person name="Kurata T."/>
            <person name="Lalonde S."/>
            <person name="Li K."/>
            <person name="Li Y."/>
            <person name="Litt A."/>
            <person name="Lyons E."/>
            <person name="Manning G."/>
            <person name="Maruyama T."/>
            <person name="Michael T.P."/>
            <person name="Mikami K."/>
            <person name="Miyazaki S."/>
            <person name="Morinaga S."/>
            <person name="Murata T."/>
            <person name="Mueller-Roeber B."/>
            <person name="Nelson D.R."/>
            <person name="Obara M."/>
            <person name="Oguri Y."/>
            <person name="Olmstead R.G."/>
            <person name="Onodera N."/>
            <person name="Petersen B.L."/>
            <person name="Pils B."/>
            <person name="Prigge M."/>
            <person name="Rensing S.A."/>
            <person name="Riano-Pachon D.M."/>
            <person name="Roberts A.W."/>
            <person name="Sato Y."/>
            <person name="Scheller H.V."/>
            <person name="Schulz B."/>
            <person name="Schulz C."/>
            <person name="Shakirov E.V."/>
            <person name="Shibagaki N."/>
            <person name="Shinohara N."/>
            <person name="Shippen D.E."/>
            <person name="Soerensen I."/>
            <person name="Sotooka R."/>
            <person name="Sugimoto N."/>
            <person name="Sugita M."/>
            <person name="Sumikawa N."/>
            <person name="Tanurdzic M."/>
            <person name="Theissen G."/>
            <person name="Ulvskov P."/>
            <person name="Wakazuki S."/>
            <person name="Weng J.K."/>
            <person name="Willats W.W."/>
            <person name="Wipf D."/>
            <person name="Wolf P.G."/>
            <person name="Yang L."/>
            <person name="Zimmer A.D."/>
            <person name="Zhu Q."/>
            <person name="Mitros T."/>
            <person name="Hellsten U."/>
            <person name="Loque D."/>
            <person name="Otillar R."/>
            <person name="Salamov A."/>
            <person name="Schmutz J."/>
            <person name="Shapiro H."/>
            <person name="Lindquist E."/>
            <person name="Lucas S."/>
            <person name="Rokhsar D."/>
            <person name="Grigoriev I.V."/>
        </authorList>
    </citation>
    <scope>NUCLEOTIDE SEQUENCE [LARGE SCALE GENOMIC DNA]</scope>
</reference>
<gene>
    <name evidence="2" type="ORF">SELMODRAFT_81648</name>
</gene>
<sequence length="230" mass="24740">AQATKIRLYNTCPFTIWPAWLPSDGHPQLGVGGCRLDSWQVMDVHASTRWSGKFWGRTNCQFDTVLGTGCCETGDCSGNLGCNSTFSPPATIVEFDLHHNNVLDHYRVSLLAGYNLEVRVTSSNLGCGVAGCSADLNSKCPPELIAWNPRGMAVGCSSPCVAFGADEFCCEKEHFGADKCHPNVFSVLFKSCCPAAATYPFDSWKSAWNCSAGSDYTITFCPSSSSSSSL</sequence>
<dbReference type="FunFam" id="2.60.110.10:FF:000004">
    <property type="entry name" value="THAUMATIN-LIKE PROTEIN 1"/>
    <property type="match status" value="1"/>
</dbReference>
<dbReference type="PRINTS" id="PR00347">
    <property type="entry name" value="THAUMATIN"/>
</dbReference>
<protein>
    <recommendedName>
        <fullName evidence="4">Thaumatin-like protein</fullName>
    </recommendedName>
</protein>
<feature type="disulfide bond" evidence="1">
    <location>
        <begin position="160"/>
        <end position="169"/>
    </location>
</feature>
<feature type="disulfide bond" evidence="1">
    <location>
        <begin position="76"/>
        <end position="82"/>
    </location>
</feature>
<evidence type="ECO:0000313" key="3">
    <source>
        <dbReference type="Proteomes" id="UP000001514"/>
    </source>
</evidence>
<keyword evidence="1" id="KW-1015">Disulfide bond</keyword>
<dbReference type="EMBL" id="GL377569">
    <property type="protein sequence ID" value="EFJ34302.1"/>
    <property type="molecule type" value="Genomic_DNA"/>
</dbReference>
<accession>D8QYU7</accession>
<name>D8QYU7_SELML</name>
<dbReference type="PANTHER" id="PTHR31048">
    <property type="entry name" value="OS03G0233200 PROTEIN"/>
    <property type="match status" value="1"/>
</dbReference>
<dbReference type="Gene3D" id="2.60.110.10">
    <property type="entry name" value="Thaumatin"/>
    <property type="match status" value="1"/>
</dbReference>
<keyword evidence="3" id="KW-1185">Reference proteome</keyword>
<dbReference type="SUPFAM" id="SSF49870">
    <property type="entry name" value="Osmotin, thaumatin-like protein"/>
    <property type="match status" value="1"/>
</dbReference>
<dbReference type="PROSITE" id="PS00316">
    <property type="entry name" value="THAUMATIN_1"/>
    <property type="match status" value="1"/>
</dbReference>
<dbReference type="CDD" id="cd09218">
    <property type="entry name" value="TLP-PA"/>
    <property type="match status" value="1"/>
</dbReference>
<feature type="disulfide bond" evidence="1">
    <location>
        <begin position="132"/>
        <end position="193"/>
    </location>
</feature>
<dbReference type="Gramene" id="EFJ34302">
    <property type="protein sequence ID" value="EFJ34302"/>
    <property type="gene ID" value="SELMODRAFT_81648"/>
</dbReference>
<feature type="disulfide bond" evidence="1">
    <location>
        <begin position="140"/>
        <end position="156"/>
    </location>
</feature>
<feature type="disulfide bond" evidence="1">
    <location>
        <begin position="127"/>
        <end position="210"/>
    </location>
</feature>
<feature type="disulfide bond" evidence="1">
    <location>
        <begin position="170"/>
        <end position="180"/>
    </location>
</feature>
<evidence type="ECO:0000313" key="2">
    <source>
        <dbReference type="EMBL" id="EFJ34302.1"/>
    </source>
</evidence>
<dbReference type="SMART" id="SM00205">
    <property type="entry name" value="THN"/>
    <property type="match status" value="1"/>
</dbReference>
<dbReference type="GO" id="GO:0006952">
    <property type="term" value="P:defense response"/>
    <property type="evidence" value="ECO:0000318"/>
    <property type="project" value="GO_Central"/>
</dbReference>
<organism evidence="3">
    <name type="scientific">Selaginella moellendorffii</name>
    <name type="common">Spikemoss</name>
    <dbReference type="NCBI Taxonomy" id="88036"/>
    <lineage>
        <taxon>Eukaryota</taxon>
        <taxon>Viridiplantae</taxon>
        <taxon>Streptophyta</taxon>
        <taxon>Embryophyta</taxon>
        <taxon>Tracheophyta</taxon>
        <taxon>Lycopodiopsida</taxon>
        <taxon>Selaginellales</taxon>
        <taxon>Selaginellaceae</taxon>
        <taxon>Selaginella</taxon>
    </lineage>
</organism>
<evidence type="ECO:0000256" key="1">
    <source>
        <dbReference type="PIRSR" id="PIRSR002703-1"/>
    </source>
</evidence>
<dbReference type="OMA" id="IYAPPTW"/>
<dbReference type="Proteomes" id="UP000001514">
    <property type="component" value="Unassembled WGS sequence"/>
</dbReference>
<dbReference type="PROSITE" id="PS51367">
    <property type="entry name" value="THAUMATIN_2"/>
    <property type="match status" value="1"/>
</dbReference>
<dbReference type="KEGG" id="smo:SELMODRAFT_81648"/>
<dbReference type="Pfam" id="PF00314">
    <property type="entry name" value="Thaumatin"/>
    <property type="match status" value="1"/>
</dbReference>
<feature type="non-terminal residue" evidence="2">
    <location>
        <position position="1"/>
    </location>
</feature>
<dbReference type="InParanoid" id="D8QYU7"/>
<dbReference type="InterPro" id="IPR001938">
    <property type="entry name" value="Thaumatin"/>
</dbReference>
<feature type="disulfide bond" evidence="1">
    <location>
        <begin position="60"/>
        <end position="71"/>
    </location>
</feature>
<dbReference type="InterPro" id="IPR037176">
    <property type="entry name" value="Osmotin/thaumatin-like_sf"/>
</dbReference>
<dbReference type="AlphaFoldDB" id="D8QYU7"/>